<keyword evidence="1" id="KW-0812">Transmembrane</keyword>
<dbReference type="InterPro" id="IPR025664">
    <property type="entry name" value="Spore_III_AC/AD"/>
</dbReference>
<keyword evidence="3" id="KW-1185">Reference proteome</keyword>
<dbReference type="Proteomes" id="UP000183975">
    <property type="component" value="Unassembled WGS sequence"/>
</dbReference>
<name>A0A1M6LX20_9FIRM</name>
<protein>
    <submittedName>
        <fullName evidence="2">Stage III sporulation protein AD</fullName>
    </submittedName>
</protein>
<organism evidence="2 3">
    <name type="scientific">Anaerotignum lactatifermentans DSM 14214</name>
    <dbReference type="NCBI Taxonomy" id="1121323"/>
    <lineage>
        <taxon>Bacteria</taxon>
        <taxon>Bacillati</taxon>
        <taxon>Bacillota</taxon>
        <taxon>Clostridia</taxon>
        <taxon>Lachnospirales</taxon>
        <taxon>Anaerotignaceae</taxon>
        <taxon>Anaerotignum</taxon>
    </lineage>
</organism>
<dbReference type="EMBL" id="FRAH01000005">
    <property type="protein sequence ID" value="SHJ75710.1"/>
    <property type="molecule type" value="Genomic_DNA"/>
</dbReference>
<dbReference type="OrthoDB" id="1682150at2"/>
<proteinExistence type="predicted"/>
<keyword evidence="1" id="KW-0472">Membrane</keyword>
<reference evidence="2 3" key="1">
    <citation type="submission" date="2016-11" db="EMBL/GenBank/DDBJ databases">
        <authorList>
            <person name="Jaros S."/>
            <person name="Januszkiewicz K."/>
            <person name="Wedrychowicz H."/>
        </authorList>
    </citation>
    <scope>NUCLEOTIDE SEQUENCE [LARGE SCALE GENOMIC DNA]</scope>
    <source>
        <strain evidence="2 3">DSM 14214</strain>
    </source>
</reference>
<evidence type="ECO:0000313" key="2">
    <source>
        <dbReference type="EMBL" id="SHJ75710.1"/>
    </source>
</evidence>
<gene>
    <name evidence="2" type="ORF">SAMN02745138_00454</name>
</gene>
<evidence type="ECO:0000313" key="3">
    <source>
        <dbReference type="Proteomes" id="UP000183975"/>
    </source>
</evidence>
<evidence type="ECO:0000256" key="1">
    <source>
        <dbReference type="SAM" id="Phobius"/>
    </source>
</evidence>
<sequence>MEMAGLAAFGLTGTFLALVLKKENPQFALLTALATGVLLFLQICSPLGELLDLLQDMAEQAGVAEGYFGIVLKVIGIAYLSQFASQLCADAGEGAVAAKIELAGKVLIMAVSIPVLTEVLHVVLTLV</sequence>
<feature type="transmembrane region" description="Helical" evidence="1">
    <location>
        <begin position="27"/>
        <end position="47"/>
    </location>
</feature>
<keyword evidence="1" id="KW-1133">Transmembrane helix</keyword>
<accession>A0A1M6LX20</accession>
<dbReference type="InterPro" id="IPR014211">
    <property type="entry name" value="Spore_III_AD"/>
</dbReference>
<dbReference type="NCBIfam" id="TIGR02849">
    <property type="entry name" value="spore_III_AD"/>
    <property type="match status" value="1"/>
</dbReference>
<dbReference type="AlphaFoldDB" id="A0A1M6LX20"/>
<dbReference type="Pfam" id="PF06686">
    <property type="entry name" value="SpoIIIAC"/>
    <property type="match status" value="2"/>
</dbReference>